<dbReference type="EMBL" id="JBHMAS010000049">
    <property type="protein sequence ID" value="MFB9782635.1"/>
    <property type="molecule type" value="Genomic_DNA"/>
</dbReference>
<dbReference type="RefSeq" id="WP_378375505.1">
    <property type="nucleotide sequence ID" value="NZ_JBHMAS010000049.1"/>
</dbReference>
<name>A0ABV5XJK6_9NOCA</name>
<organism evidence="1 2">
    <name type="scientific">Rhodococcus baikonurensis</name>
    <dbReference type="NCBI Taxonomy" id="172041"/>
    <lineage>
        <taxon>Bacteria</taxon>
        <taxon>Bacillati</taxon>
        <taxon>Actinomycetota</taxon>
        <taxon>Actinomycetes</taxon>
        <taxon>Mycobacteriales</taxon>
        <taxon>Nocardiaceae</taxon>
        <taxon>Rhodococcus</taxon>
        <taxon>Rhodococcus erythropolis group</taxon>
    </lineage>
</organism>
<evidence type="ECO:0000313" key="1">
    <source>
        <dbReference type="EMBL" id="MFB9782635.1"/>
    </source>
</evidence>
<proteinExistence type="predicted"/>
<protein>
    <submittedName>
        <fullName evidence="1">Uncharacterized protein</fullName>
    </submittedName>
</protein>
<reference evidence="1 2" key="1">
    <citation type="submission" date="2024-09" db="EMBL/GenBank/DDBJ databases">
        <authorList>
            <person name="Sun Q."/>
            <person name="Mori K."/>
        </authorList>
    </citation>
    <scope>NUCLEOTIDE SEQUENCE [LARGE SCALE GENOMIC DNA]</scope>
    <source>
        <strain evidence="1 2">JCM 11411</strain>
    </source>
</reference>
<evidence type="ECO:0000313" key="2">
    <source>
        <dbReference type="Proteomes" id="UP001589587"/>
    </source>
</evidence>
<sequence>MSHTNHAKHRTPAVTAVRIAALYEDDRRPKSIGELPQRQEAPVRAGDVLCVTPLGAWVPVTLFPTVGINRPGTDEWPILLNELDEIATWVRTQAVPRLITGADPPTPTLPTRYAISVEHEDERHAIAAGSTTSAATRHAQRLGAASSRIDLIELLGSMGCSVDSAQIEAWLAQIPDHEVIERVSRLQATDGKDHATMQHNLRVLEQLRTEAVGFTG</sequence>
<comment type="caution">
    <text evidence="1">The sequence shown here is derived from an EMBL/GenBank/DDBJ whole genome shotgun (WGS) entry which is preliminary data.</text>
</comment>
<gene>
    <name evidence="1" type="ORF">ACFFQ6_23295</name>
</gene>
<accession>A0ABV5XJK6</accession>
<keyword evidence="2" id="KW-1185">Reference proteome</keyword>
<dbReference type="Proteomes" id="UP001589587">
    <property type="component" value="Unassembled WGS sequence"/>
</dbReference>